<keyword evidence="1" id="KW-0472">Membrane</keyword>
<name>A0A9P7AJZ3_9AGAM</name>
<proteinExistence type="predicted"/>
<evidence type="ECO:0000313" key="2">
    <source>
        <dbReference type="EMBL" id="KAG1791076.1"/>
    </source>
</evidence>
<dbReference type="RefSeq" id="XP_041157986.1">
    <property type="nucleotide sequence ID" value="XM_041303448.1"/>
</dbReference>
<feature type="transmembrane region" description="Helical" evidence="1">
    <location>
        <begin position="12"/>
        <end position="30"/>
    </location>
</feature>
<keyword evidence="1" id="KW-0812">Transmembrane</keyword>
<protein>
    <submittedName>
        <fullName evidence="2">Uncharacterized protein</fullName>
    </submittedName>
</protein>
<sequence length="71" mass="8035">MLSVGMHFAVHTKSAAVISTPLILLSYWLYATSAYDKHPTTPLVPILFGCHIMSRSNRPKRGCLQLWRHGR</sequence>
<dbReference type="AlphaFoldDB" id="A0A9P7AJZ3"/>
<comment type="caution">
    <text evidence="2">The sequence shown here is derived from an EMBL/GenBank/DDBJ whole genome shotgun (WGS) entry which is preliminary data.</text>
</comment>
<reference evidence="2" key="1">
    <citation type="journal article" date="2020" name="New Phytol.">
        <title>Comparative genomics reveals dynamic genome evolution in host specialist ectomycorrhizal fungi.</title>
        <authorList>
            <person name="Lofgren L.A."/>
            <person name="Nguyen N.H."/>
            <person name="Vilgalys R."/>
            <person name="Ruytinx J."/>
            <person name="Liao H.L."/>
            <person name="Branco S."/>
            <person name="Kuo A."/>
            <person name="LaButti K."/>
            <person name="Lipzen A."/>
            <person name="Andreopoulos W."/>
            <person name="Pangilinan J."/>
            <person name="Riley R."/>
            <person name="Hundley H."/>
            <person name="Na H."/>
            <person name="Barry K."/>
            <person name="Grigoriev I.V."/>
            <person name="Stajich J.E."/>
            <person name="Kennedy P.G."/>
        </authorList>
    </citation>
    <scope>NUCLEOTIDE SEQUENCE</scope>
    <source>
        <strain evidence="2">S12</strain>
    </source>
</reference>
<dbReference type="GeneID" id="64597212"/>
<dbReference type="Proteomes" id="UP000719766">
    <property type="component" value="Unassembled WGS sequence"/>
</dbReference>
<accession>A0A9P7AJZ3</accession>
<keyword evidence="3" id="KW-1185">Reference proteome</keyword>
<evidence type="ECO:0000256" key="1">
    <source>
        <dbReference type="SAM" id="Phobius"/>
    </source>
</evidence>
<organism evidence="2 3">
    <name type="scientific">Suillus plorans</name>
    <dbReference type="NCBI Taxonomy" id="116603"/>
    <lineage>
        <taxon>Eukaryota</taxon>
        <taxon>Fungi</taxon>
        <taxon>Dikarya</taxon>
        <taxon>Basidiomycota</taxon>
        <taxon>Agaricomycotina</taxon>
        <taxon>Agaricomycetes</taxon>
        <taxon>Agaricomycetidae</taxon>
        <taxon>Boletales</taxon>
        <taxon>Suillineae</taxon>
        <taxon>Suillaceae</taxon>
        <taxon>Suillus</taxon>
    </lineage>
</organism>
<evidence type="ECO:0000313" key="3">
    <source>
        <dbReference type="Proteomes" id="UP000719766"/>
    </source>
</evidence>
<keyword evidence="1" id="KW-1133">Transmembrane helix</keyword>
<gene>
    <name evidence="2" type="ORF">HD556DRAFT_1387405</name>
</gene>
<dbReference type="EMBL" id="JABBWE010000045">
    <property type="protein sequence ID" value="KAG1791076.1"/>
    <property type="molecule type" value="Genomic_DNA"/>
</dbReference>